<dbReference type="InterPro" id="IPR006527">
    <property type="entry name" value="F-box-assoc_dom_typ1"/>
</dbReference>
<dbReference type="SUPFAM" id="SSF81383">
    <property type="entry name" value="F-box domain"/>
    <property type="match status" value="1"/>
</dbReference>
<dbReference type="Pfam" id="PF07734">
    <property type="entry name" value="FBA_1"/>
    <property type="match status" value="1"/>
</dbReference>
<dbReference type="Pfam" id="PF00646">
    <property type="entry name" value="F-box"/>
    <property type="match status" value="1"/>
</dbReference>
<organism evidence="3 4">
    <name type="scientific">Coffea arabica</name>
    <name type="common">Arabian coffee</name>
    <dbReference type="NCBI Taxonomy" id="13443"/>
    <lineage>
        <taxon>Eukaryota</taxon>
        <taxon>Viridiplantae</taxon>
        <taxon>Streptophyta</taxon>
        <taxon>Embryophyta</taxon>
        <taxon>Tracheophyta</taxon>
        <taxon>Spermatophyta</taxon>
        <taxon>Magnoliopsida</taxon>
        <taxon>eudicotyledons</taxon>
        <taxon>Gunneridae</taxon>
        <taxon>Pentapetalae</taxon>
        <taxon>asterids</taxon>
        <taxon>lamiids</taxon>
        <taxon>Gentianales</taxon>
        <taxon>Rubiaceae</taxon>
        <taxon>Ixoroideae</taxon>
        <taxon>Gardenieae complex</taxon>
        <taxon>Bertiereae - Coffeeae clade</taxon>
        <taxon>Coffeeae</taxon>
        <taxon>Coffea</taxon>
    </lineage>
</organism>
<dbReference type="SMART" id="SM00256">
    <property type="entry name" value="FBOX"/>
    <property type="match status" value="1"/>
</dbReference>
<dbReference type="Proteomes" id="UP001652660">
    <property type="component" value="Chromosome 7e"/>
</dbReference>
<sequence length="393" mass="46026">MSDVPQDILKEMLSRLPVKPLLRFRCISKQWKAIIDSPEFIRLHIAQSLETRSHHSVILRHSYLHSADFDSLNRTNRAIFEELNHPLKTPDYKTEILGSCNGLLCLMNTEEDIILWNPSTRRYRKLPLTETELPREGIYGFGYDCVSDDYKVVRIVQFYGVSSDTFDTKVKIYSLRSNSWKRIQDFPYYLCYRRVYGMLANGALHWLVTRNPESYTAFMIAAFDLATEEYRLVPQPVDSDKNFHMNVEVLGGCLCVLCNYYLDHVDIWVMKDYGVKESWTKLISIRQCDVSSGHFEVVRPIAYSKCGKRVLLEQDCKLLAWYDLEKKTTKRAMTRFSFDPWNLYFELDMCFESLVQLGSHFDLGKVDKKGQKPNREPKRSQAKAKQRARKRAT</sequence>
<dbReference type="NCBIfam" id="TIGR01640">
    <property type="entry name" value="F_box_assoc_1"/>
    <property type="match status" value="1"/>
</dbReference>
<feature type="region of interest" description="Disordered" evidence="1">
    <location>
        <begin position="365"/>
        <end position="393"/>
    </location>
</feature>
<dbReference type="OrthoDB" id="591557at2759"/>
<dbReference type="InterPro" id="IPR036047">
    <property type="entry name" value="F-box-like_dom_sf"/>
</dbReference>
<dbReference type="InterPro" id="IPR017451">
    <property type="entry name" value="F-box-assoc_interact_dom"/>
</dbReference>
<feature type="compositionally biased region" description="Basic and acidic residues" evidence="1">
    <location>
        <begin position="365"/>
        <end position="379"/>
    </location>
</feature>
<dbReference type="GeneID" id="113701244"/>
<accession>A0A6P6THT2</accession>
<evidence type="ECO:0000313" key="3">
    <source>
        <dbReference type="Proteomes" id="UP001652660"/>
    </source>
</evidence>
<dbReference type="RefSeq" id="XP_027077597.1">
    <property type="nucleotide sequence ID" value="XM_027221796.2"/>
</dbReference>
<dbReference type="CDD" id="cd22157">
    <property type="entry name" value="F-box_AtFBW1-like"/>
    <property type="match status" value="1"/>
</dbReference>
<evidence type="ECO:0000313" key="4">
    <source>
        <dbReference type="RefSeq" id="XP_027077597.1"/>
    </source>
</evidence>
<reference evidence="3" key="1">
    <citation type="journal article" date="2025" name="Foods">
        <title>Unveiling the Microbial Signatures of Arabica Coffee Cherries: Insights into Ripeness Specific Diversity, Functional Traits, and Implications for Quality and Safety.</title>
        <authorList>
            <consortium name="RefSeq"/>
            <person name="Tenea G.N."/>
            <person name="Cifuentes V."/>
            <person name="Reyes P."/>
            <person name="Cevallos-Vallejos M."/>
        </authorList>
    </citation>
    <scope>NUCLEOTIDE SEQUENCE [LARGE SCALE GENOMIC DNA]</scope>
</reference>
<protein>
    <submittedName>
        <fullName evidence="4">F-box protein CPR1</fullName>
    </submittedName>
</protein>
<dbReference type="Gene3D" id="1.20.1280.50">
    <property type="match status" value="1"/>
</dbReference>
<dbReference type="InterPro" id="IPR050796">
    <property type="entry name" value="SCF_F-box_component"/>
</dbReference>
<reference evidence="4" key="2">
    <citation type="submission" date="2025-08" db="UniProtKB">
        <authorList>
            <consortium name="RefSeq"/>
        </authorList>
    </citation>
    <scope>IDENTIFICATION</scope>
    <source>
        <tissue evidence="4">Leaves</tissue>
    </source>
</reference>
<dbReference type="PANTHER" id="PTHR31672:SF13">
    <property type="entry name" value="F-BOX PROTEIN CPR30-LIKE"/>
    <property type="match status" value="1"/>
</dbReference>
<keyword evidence="3" id="KW-1185">Reference proteome</keyword>
<dbReference type="PANTHER" id="PTHR31672">
    <property type="entry name" value="BNACNNG10540D PROTEIN"/>
    <property type="match status" value="1"/>
</dbReference>
<evidence type="ECO:0000259" key="2">
    <source>
        <dbReference type="PROSITE" id="PS50181"/>
    </source>
</evidence>
<dbReference type="InterPro" id="IPR001810">
    <property type="entry name" value="F-box_dom"/>
</dbReference>
<evidence type="ECO:0000256" key="1">
    <source>
        <dbReference type="SAM" id="MobiDB-lite"/>
    </source>
</evidence>
<dbReference type="AlphaFoldDB" id="A0A6P6THT2"/>
<name>A0A6P6THT2_COFAR</name>
<dbReference type="SUPFAM" id="SSF50965">
    <property type="entry name" value="Galactose oxidase, central domain"/>
    <property type="match status" value="1"/>
</dbReference>
<dbReference type="InterPro" id="IPR011043">
    <property type="entry name" value="Gal_Oxase/kelch_b-propeller"/>
</dbReference>
<dbReference type="PROSITE" id="PS50181">
    <property type="entry name" value="FBOX"/>
    <property type="match status" value="1"/>
</dbReference>
<gene>
    <name evidence="4" type="primary">LOC113701244</name>
</gene>
<proteinExistence type="predicted"/>
<feature type="domain" description="F-box" evidence="2">
    <location>
        <begin position="1"/>
        <end position="43"/>
    </location>
</feature>
<feature type="compositionally biased region" description="Basic residues" evidence="1">
    <location>
        <begin position="380"/>
        <end position="393"/>
    </location>
</feature>